<comment type="caution">
    <text evidence="1">The sequence shown here is derived from an EMBL/GenBank/DDBJ whole genome shotgun (WGS) entry which is preliminary data.</text>
</comment>
<dbReference type="AlphaFoldDB" id="A0AAP1E3W3"/>
<reference evidence="1 2" key="1">
    <citation type="submission" date="2015-09" db="EMBL/GenBank/DDBJ databases">
        <title>Spore heat resistance.</title>
        <authorList>
            <person name="Boekhorst J."/>
            <person name="Berendsen E.M."/>
            <person name="Wells-Bennik M.H."/>
            <person name="Kuipers O.P."/>
        </authorList>
    </citation>
    <scope>NUCLEOTIDE SEQUENCE [LARGE SCALE GENOMIC DNA]</scope>
    <source>
        <strain evidence="1 2">B4122</strain>
    </source>
</reference>
<organism evidence="1 2">
    <name type="scientific">Bacillus subtilis</name>
    <dbReference type="NCBI Taxonomy" id="1423"/>
    <lineage>
        <taxon>Bacteria</taxon>
        <taxon>Bacillati</taxon>
        <taxon>Bacillota</taxon>
        <taxon>Bacilli</taxon>
        <taxon>Bacillales</taxon>
        <taxon>Bacillaceae</taxon>
        <taxon>Bacillus</taxon>
    </lineage>
</organism>
<evidence type="ECO:0000313" key="1">
    <source>
        <dbReference type="EMBL" id="KZD90779.1"/>
    </source>
</evidence>
<gene>
    <name evidence="1" type="ORF">B4122_2858</name>
</gene>
<evidence type="ECO:0000313" key="2">
    <source>
        <dbReference type="Proteomes" id="UP000076442"/>
    </source>
</evidence>
<protein>
    <submittedName>
        <fullName evidence="1">Uncharacterized protein</fullName>
    </submittedName>
</protein>
<sequence length="58" mass="6485">MTDKKPLCHIGTRVFYVTINRKTENISASAETQIKGRYVDAGNRVKTIIIKTIAMKGC</sequence>
<dbReference type="Proteomes" id="UP000076442">
    <property type="component" value="Unassembled WGS sequence"/>
</dbReference>
<dbReference type="EMBL" id="LJZV01000014">
    <property type="protein sequence ID" value="KZD90779.1"/>
    <property type="molecule type" value="Genomic_DNA"/>
</dbReference>
<name>A0AAP1E3W3_BACIU</name>
<accession>A0AAP1E3W3</accession>
<proteinExistence type="predicted"/>